<feature type="transmembrane region" description="Helical" evidence="1">
    <location>
        <begin position="21"/>
        <end position="44"/>
    </location>
</feature>
<dbReference type="Proteomes" id="UP001348641">
    <property type="component" value="Unassembled WGS sequence"/>
</dbReference>
<keyword evidence="1" id="KW-0812">Transmembrane</keyword>
<dbReference type="EMBL" id="JAUUCC010000017">
    <property type="protein sequence ID" value="MEE2050626.1"/>
    <property type="molecule type" value="Genomic_DNA"/>
</dbReference>
<name>A0ABU7KMU9_9ACTN</name>
<accession>A0ABU7KMU9</accession>
<organism evidence="2 3">
    <name type="scientific">Nocardiopsis tropica</name>
    <dbReference type="NCBI Taxonomy" id="109330"/>
    <lineage>
        <taxon>Bacteria</taxon>
        <taxon>Bacillati</taxon>
        <taxon>Actinomycetota</taxon>
        <taxon>Actinomycetes</taxon>
        <taxon>Streptosporangiales</taxon>
        <taxon>Nocardiopsidaceae</taxon>
        <taxon>Nocardiopsis</taxon>
    </lineage>
</organism>
<comment type="caution">
    <text evidence="2">The sequence shown here is derived from an EMBL/GenBank/DDBJ whole genome shotgun (WGS) entry which is preliminary data.</text>
</comment>
<protein>
    <submittedName>
        <fullName evidence="2">Uncharacterized protein</fullName>
    </submittedName>
</protein>
<proteinExistence type="predicted"/>
<keyword evidence="1" id="KW-0472">Membrane</keyword>
<keyword evidence="1" id="KW-1133">Transmembrane helix</keyword>
<evidence type="ECO:0000313" key="3">
    <source>
        <dbReference type="Proteomes" id="UP001348641"/>
    </source>
</evidence>
<evidence type="ECO:0000313" key="2">
    <source>
        <dbReference type="EMBL" id="MEE2050626.1"/>
    </source>
</evidence>
<dbReference type="RefSeq" id="WP_330157823.1">
    <property type="nucleotide sequence ID" value="NZ_BAAAJA010000005.1"/>
</dbReference>
<reference evidence="2 3" key="1">
    <citation type="submission" date="2023-07" db="EMBL/GenBank/DDBJ databases">
        <authorList>
            <person name="Girao M."/>
            <person name="Carvalho M.F."/>
        </authorList>
    </citation>
    <scope>NUCLEOTIDE SEQUENCE [LARGE SCALE GENOMIC DNA]</scope>
    <source>
        <strain evidence="2 3">66/93</strain>
    </source>
</reference>
<evidence type="ECO:0000256" key="1">
    <source>
        <dbReference type="SAM" id="Phobius"/>
    </source>
</evidence>
<sequence>MPESTMQASVLGWYDTKLGEITALVSPTLWLIGVFVTLVAYVMYRSWKKAAIAALGMAIIIALVNNVEDIAGMFEGEVEASAPATAEYTPA</sequence>
<gene>
    <name evidence="2" type="ORF">Q8A49_08960</name>
</gene>